<evidence type="ECO:0000313" key="2">
    <source>
        <dbReference type="Proteomes" id="UP000016932"/>
    </source>
</evidence>
<sequence>MGVTYSLAPNVLAKAWSLARLEKEVQRHNKFKKTVWAWRKVSLSTGTTVCYLQQMSLADQRAQRMHGHEAEIELSDCAFKIAASHPRTIVPSHMIFEASNPYLKTFDLRGLWIRSLMPPHWLQFDPLRRFKGAGDLTGC</sequence>
<evidence type="ECO:0000313" key="1">
    <source>
        <dbReference type="EMBL" id="EME81325.1"/>
    </source>
</evidence>
<accession>M2YUC6</accession>
<dbReference type="AlphaFoldDB" id="M2YUC6"/>
<reference evidence="1 2" key="1">
    <citation type="journal article" date="2012" name="PLoS Pathog.">
        <title>Diverse lifestyles and strategies of plant pathogenesis encoded in the genomes of eighteen Dothideomycetes fungi.</title>
        <authorList>
            <person name="Ohm R.A."/>
            <person name="Feau N."/>
            <person name="Henrissat B."/>
            <person name="Schoch C.L."/>
            <person name="Horwitz B.A."/>
            <person name="Barry K.W."/>
            <person name="Condon B.J."/>
            <person name="Copeland A.C."/>
            <person name="Dhillon B."/>
            <person name="Glaser F."/>
            <person name="Hesse C.N."/>
            <person name="Kosti I."/>
            <person name="LaButti K."/>
            <person name="Lindquist E.A."/>
            <person name="Lucas S."/>
            <person name="Salamov A.A."/>
            <person name="Bradshaw R.E."/>
            <person name="Ciuffetti L."/>
            <person name="Hamelin R.C."/>
            <person name="Kema G.H.J."/>
            <person name="Lawrence C."/>
            <person name="Scott J.A."/>
            <person name="Spatafora J.W."/>
            <person name="Turgeon B.G."/>
            <person name="de Wit P.J.G.M."/>
            <person name="Zhong S."/>
            <person name="Goodwin S.B."/>
            <person name="Grigoriev I.V."/>
        </authorList>
    </citation>
    <scope>NUCLEOTIDE SEQUENCE [LARGE SCALE GENOMIC DNA]</scope>
    <source>
        <strain evidence="1 2">CIRAD86</strain>
    </source>
</reference>
<gene>
    <name evidence="1" type="ORF">MYCFIDRAFT_176615</name>
</gene>
<proteinExistence type="predicted"/>
<dbReference type="EMBL" id="KB446560">
    <property type="protein sequence ID" value="EME81325.1"/>
    <property type="molecule type" value="Genomic_DNA"/>
</dbReference>
<name>M2YUC6_PSEFD</name>
<keyword evidence="2" id="KW-1185">Reference proteome</keyword>
<dbReference type="Proteomes" id="UP000016932">
    <property type="component" value="Unassembled WGS sequence"/>
</dbReference>
<dbReference type="KEGG" id="pfj:MYCFIDRAFT_176615"/>
<dbReference type="VEuPathDB" id="FungiDB:MYCFIDRAFT_176615"/>
<dbReference type="GeneID" id="19333590"/>
<dbReference type="HOGENOM" id="CLU_1845979_0_0_1"/>
<organism evidence="1 2">
    <name type="scientific">Pseudocercospora fijiensis (strain CIRAD86)</name>
    <name type="common">Black leaf streak disease fungus</name>
    <name type="synonym">Mycosphaerella fijiensis</name>
    <dbReference type="NCBI Taxonomy" id="383855"/>
    <lineage>
        <taxon>Eukaryota</taxon>
        <taxon>Fungi</taxon>
        <taxon>Dikarya</taxon>
        <taxon>Ascomycota</taxon>
        <taxon>Pezizomycotina</taxon>
        <taxon>Dothideomycetes</taxon>
        <taxon>Dothideomycetidae</taxon>
        <taxon>Mycosphaerellales</taxon>
        <taxon>Mycosphaerellaceae</taxon>
        <taxon>Pseudocercospora</taxon>
    </lineage>
</organism>
<protein>
    <submittedName>
        <fullName evidence="1">Uncharacterized protein</fullName>
    </submittedName>
</protein>
<dbReference type="RefSeq" id="XP_007928547.1">
    <property type="nucleotide sequence ID" value="XM_007930356.1"/>
</dbReference>